<feature type="domain" description="Restriction endonuclease type IV Mrr" evidence="1">
    <location>
        <begin position="341"/>
        <end position="453"/>
    </location>
</feature>
<dbReference type="Proteomes" id="UP000198802">
    <property type="component" value="Unassembled WGS sequence"/>
</dbReference>
<gene>
    <name evidence="2" type="ORF">Ga0074812_124137</name>
</gene>
<name>A0A0S4QWE1_9ACTN</name>
<organism evidence="2 3">
    <name type="scientific">Parafrankia irregularis</name>
    <dbReference type="NCBI Taxonomy" id="795642"/>
    <lineage>
        <taxon>Bacteria</taxon>
        <taxon>Bacillati</taxon>
        <taxon>Actinomycetota</taxon>
        <taxon>Actinomycetes</taxon>
        <taxon>Frankiales</taxon>
        <taxon>Frankiaceae</taxon>
        <taxon>Parafrankia</taxon>
    </lineage>
</organism>
<dbReference type="AlphaFoldDB" id="A0A0S4QWE1"/>
<proteinExistence type="predicted"/>
<dbReference type="InterPro" id="IPR007560">
    <property type="entry name" value="Restrct_endonuc_IV_Mrr"/>
</dbReference>
<dbReference type="GO" id="GO:0009307">
    <property type="term" value="P:DNA restriction-modification system"/>
    <property type="evidence" value="ECO:0007669"/>
    <property type="project" value="InterPro"/>
</dbReference>
<dbReference type="SUPFAM" id="SSF52980">
    <property type="entry name" value="Restriction endonuclease-like"/>
    <property type="match status" value="1"/>
</dbReference>
<evidence type="ECO:0000313" key="2">
    <source>
        <dbReference type="EMBL" id="CUU59112.1"/>
    </source>
</evidence>
<dbReference type="InterPro" id="IPR052906">
    <property type="entry name" value="Type_IV_Methyl-Rstrct_Enzyme"/>
</dbReference>
<dbReference type="GO" id="GO:0015666">
    <property type="term" value="F:restriction endodeoxyribonuclease activity"/>
    <property type="evidence" value="ECO:0007669"/>
    <property type="project" value="TreeGrafter"/>
</dbReference>
<dbReference type="Gene3D" id="3.40.1350.10">
    <property type="match status" value="1"/>
</dbReference>
<reference evidence="3" key="1">
    <citation type="submission" date="2015-11" db="EMBL/GenBank/DDBJ databases">
        <authorList>
            <person name="Varghese N."/>
        </authorList>
    </citation>
    <scope>NUCLEOTIDE SEQUENCE [LARGE SCALE GENOMIC DNA]</scope>
    <source>
        <strain evidence="3">DSM 45899</strain>
    </source>
</reference>
<dbReference type="InterPro" id="IPR011856">
    <property type="entry name" value="tRNA_endonuc-like_dom_sf"/>
</dbReference>
<dbReference type="Pfam" id="PF04471">
    <property type="entry name" value="Mrr_cat"/>
    <property type="match status" value="1"/>
</dbReference>
<dbReference type="PANTHER" id="PTHR30015">
    <property type="entry name" value="MRR RESTRICTION SYSTEM PROTEIN"/>
    <property type="match status" value="1"/>
</dbReference>
<dbReference type="InterPro" id="IPR011335">
    <property type="entry name" value="Restrct_endonuc-II-like"/>
</dbReference>
<dbReference type="RefSeq" id="WP_091283085.1">
    <property type="nucleotide sequence ID" value="NZ_FAOZ01000024.1"/>
</dbReference>
<dbReference type="GO" id="GO:0003677">
    <property type="term" value="F:DNA binding"/>
    <property type="evidence" value="ECO:0007669"/>
    <property type="project" value="InterPro"/>
</dbReference>
<evidence type="ECO:0000259" key="1">
    <source>
        <dbReference type="Pfam" id="PF04471"/>
    </source>
</evidence>
<protein>
    <submittedName>
        <fullName evidence="2">Restriction system protein</fullName>
    </submittedName>
</protein>
<accession>A0A0S4QWE1</accession>
<evidence type="ECO:0000313" key="3">
    <source>
        <dbReference type="Proteomes" id="UP000198802"/>
    </source>
</evidence>
<dbReference type="PANTHER" id="PTHR30015:SF7">
    <property type="entry name" value="TYPE IV METHYL-DIRECTED RESTRICTION ENZYME ECOKMRR"/>
    <property type="match status" value="1"/>
</dbReference>
<keyword evidence="3" id="KW-1185">Reference proteome</keyword>
<sequence>METREAKRLRDERGIRAAEQMNNDLSVTLATLDAILPDALTPGNRSRIAANRKRLYLPPPDLKHLTTPEPAPSLEDFLPEAPTGLGRLVRAKAYRDEVATATAEHGGAVKKYEDREAARLSQLAEIQENYEAKIAAIRQSLKAKEKIAVSGYFEGVLDERPFPSDFPTGRRVEYIPDQRQLKVVLILPRSDVIPPIESYRYVKNSGTFTEKKRAIADIRSRYSKLLGSVVLRSIYEIFQADPVNLVDHVVLNGIVDTIDTSTGHPIQPVLVSLLADRSTFFGLNLTQLDPNDCLRKKFKARTSRSPAELLPVPPILEFDMNDDRFIEVEAPVDLGLRPNLLDLDWKSFERLIHDLVAAMGYTVKQTRGSNDRGVDIVAVRDDPVFPLKAIFQAKRYKGTVEAAVVREMYGTFLHEGATHGVVVTTSHFGPSAYEWIEGKQIQLWDGTHLLDLLKRHMGVEATIVLPPGGRTVRDDG</sequence>
<dbReference type="EMBL" id="FAOZ01000024">
    <property type="protein sequence ID" value="CUU59112.1"/>
    <property type="molecule type" value="Genomic_DNA"/>
</dbReference>